<sequence length="96" mass="10598">MSTGVLAAATFYLRPWLLSWLDAIVLLDINCWCDVRFGLINLWQRRGAPNQFHPLSSLHSANSAPDGPRIPPPGVDIATITTNLCPPTYTHTNTAR</sequence>
<proteinExistence type="predicted"/>
<keyword evidence="2" id="KW-1185">Reference proteome</keyword>
<dbReference type="Proteomes" id="UP001322138">
    <property type="component" value="Unassembled WGS sequence"/>
</dbReference>
<protein>
    <submittedName>
        <fullName evidence="1">Uncharacterized protein</fullName>
    </submittedName>
</protein>
<comment type="caution">
    <text evidence="1">The sequence shown here is derived from an EMBL/GenBank/DDBJ whole genome shotgun (WGS) entry which is preliminary data.</text>
</comment>
<accession>A0ABR0FLN7</accession>
<dbReference type="GeneID" id="87891590"/>
<evidence type="ECO:0000313" key="1">
    <source>
        <dbReference type="EMBL" id="KAK4643945.1"/>
    </source>
</evidence>
<evidence type="ECO:0000313" key="2">
    <source>
        <dbReference type="Proteomes" id="UP001322138"/>
    </source>
</evidence>
<reference evidence="1 2" key="1">
    <citation type="journal article" date="2023" name="bioRxiv">
        <title>High-quality genome assemblies of four members of thePodospora anserinaspecies complex.</title>
        <authorList>
            <person name="Ament-Velasquez S.L."/>
            <person name="Vogan A.A."/>
            <person name="Wallerman O."/>
            <person name="Hartmann F."/>
            <person name="Gautier V."/>
            <person name="Silar P."/>
            <person name="Giraud T."/>
            <person name="Johannesson H."/>
        </authorList>
    </citation>
    <scope>NUCLEOTIDE SEQUENCE [LARGE SCALE GENOMIC DNA]</scope>
    <source>
        <strain evidence="1 2">CBS 112042</strain>
    </source>
</reference>
<name>A0ABR0FLN7_9PEZI</name>
<gene>
    <name evidence="1" type="ORF">QC761_0047540</name>
</gene>
<organism evidence="1 2">
    <name type="scientific">Podospora bellae-mahoneyi</name>
    <dbReference type="NCBI Taxonomy" id="2093777"/>
    <lineage>
        <taxon>Eukaryota</taxon>
        <taxon>Fungi</taxon>
        <taxon>Dikarya</taxon>
        <taxon>Ascomycota</taxon>
        <taxon>Pezizomycotina</taxon>
        <taxon>Sordariomycetes</taxon>
        <taxon>Sordariomycetidae</taxon>
        <taxon>Sordariales</taxon>
        <taxon>Podosporaceae</taxon>
        <taxon>Podospora</taxon>
    </lineage>
</organism>
<dbReference type="RefSeq" id="XP_062732921.1">
    <property type="nucleotide sequence ID" value="XM_062872425.1"/>
</dbReference>
<dbReference type="EMBL" id="JAFFGZ010000005">
    <property type="protein sequence ID" value="KAK4643945.1"/>
    <property type="molecule type" value="Genomic_DNA"/>
</dbReference>